<evidence type="ECO:0000256" key="8">
    <source>
        <dbReference type="SAM" id="MobiDB-lite"/>
    </source>
</evidence>
<keyword evidence="5 7" id="KW-0175">Coiled coil</keyword>
<sequence length="720" mass="83644">MAQSDVASALLAWVNTFDRLSHTASTVNDLADSTILTEVVCTIDNKFFKLTNDTRENSWVQRLKKLEQMHQLIMHYYETVLGVPTMNLDAPNLKSIARDGNLEETIKLWSLILTLAVRSTNNDVYIEKIQSLTPQSQQGLMVSIEREILLFNTMSDLRQLISYLSLIYNLETLDSHEEYMKLVAEKDTLAKTYSTLMEEHTELSSRYDDLQVSNDELRQRLREMESGKDLHWRAEIDKLRHDLSRSENQRHETELLVDRCNVQINDLTKKNMDLIEQADRAMILSDQVDELKHTADKLKKSEAVCEKYRKKLEETADIRRTLKAMEQENRQLVERNQMVEDEYRKVAGYKSLMENYKKQIDALQVEKAELITQNHKLEFENKHMRSKIEAYEVAHARDMETIHLLEDRVREMELGDGERLQLEEDKTEEERNIVSIGDEMSDAAKGNTMTSLRLKVIELEREIARLREGKPADGNSDAELLILQNMLEDANRAKNKLQKDYDKVQKEKISLESELRIQQNGSTSNGLDKSENRKSFESELTETKRKLIEAQVKLNQTEKGDELTTLESRIKELEAEKEEMKSHNDELNSLIKSLEGKSEDDLKSQNIQLLQKNKEFKKFIASQHEIIKDFDSYKTAFDAEKKAYAEEIALLKQTNEEEKRRVAKEMSLITSAWFSMGRRIQGDSVFLQRQTPSSFLGQQRALLDTQVKVLELLELIAKAH</sequence>
<keyword evidence="3" id="KW-0963">Cytoplasm</keyword>
<keyword evidence="11" id="KW-1185">Reference proteome</keyword>
<dbReference type="Proteomes" id="UP000789901">
    <property type="component" value="Unassembled WGS sequence"/>
</dbReference>
<protein>
    <submittedName>
        <fullName evidence="10">30777_t:CDS:1</fullName>
    </submittedName>
</protein>
<dbReference type="Pfam" id="PF05622">
    <property type="entry name" value="HOOK"/>
    <property type="match status" value="1"/>
</dbReference>
<feature type="compositionally biased region" description="Polar residues" evidence="8">
    <location>
        <begin position="516"/>
        <end position="527"/>
    </location>
</feature>
<evidence type="ECO:0000256" key="6">
    <source>
        <dbReference type="ARBA" id="ARBA00023212"/>
    </source>
</evidence>
<evidence type="ECO:0000256" key="1">
    <source>
        <dbReference type="ARBA" id="ARBA00004245"/>
    </source>
</evidence>
<evidence type="ECO:0000256" key="3">
    <source>
        <dbReference type="ARBA" id="ARBA00022490"/>
    </source>
</evidence>
<name>A0ABM8W4M8_GIGMA</name>
<proteinExistence type="inferred from homology"/>
<evidence type="ECO:0000256" key="7">
    <source>
        <dbReference type="SAM" id="Coils"/>
    </source>
</evidence>
<dbReference type="PANTHER" id="PTHR18947:SF28">
    <property type="entry name" value="GIRDIN, ISOFORM A"/>
    <property type="match status" value="1"/>
</dbReference>
<keyword evidence="4" id="KW-0493">Microtubule</keyword>
<dbReference type="Gene3D" id="1.20.5.1000">
    <property type="entry name" value="arf6 gtpase in complex with a specific effector, jip4"/>
    <property type="match status" value="1"/>
</dbReference>
<evidence type="ECO:0000256" key="2">
    <source>
        <dbReference type="ARBA" id="ARBA00006946"/>
    </source>
</evidence>
<comment type="subcellular location">
    <subcellularLocation>
        <location evidence="1">Cytoplasm</location>
        <location evidence="1">Cytoskeleton</location>
    </subcellularLocation>
</comment>
<dbReference type="EMBL" id="CAJVQB010001168">
    <property type="protein sequence ID" value="CAG8523789.1"/>
    <property type="molecule type" value="Genomic_DNA"/>
</dbReference>
<feature type="coiled-coil region" evidence="7">
    <location>
        <begin position="200"/>
        <end position="380"/>
    </location>
</feature>
<evidence type="ECO:0000313" key="10">
    <source>
        <dbReference type="EMBL" id="CAG8523789.1"/>
    </source>
</evidence>
<accession>A0ABM8W4M8</accession>
<dbReference type="CDD" id="cd22211">
    <property type="entry name" value="HkD_SF"/>
    <property type="match status" value="1"/>
</dbReference>
<comment type="similarity">
    <text evidence="2">Belongs to the hook family.</text>
</comment>
<gene>
    <name evidence="10" type="ORF">GMARGA_LOCUS3288</name>
</gene>
<feature type="compositionally biased region" description="Basic and acidic residues" evidence="8">
    <location>
        <begin position="528"/>
        <end position="538"/>
    </location>
</feature>
<feature type="domain" description="Calponin-homology (CH)" evidence="9">
    <location>
        <begin position="4"/>
        <end position="116"/>
    </location>
</feature>
<dbReference type="Pfam" id="PF19047">
    <property type="entry name" value="HOOK_N"/>
    <property type="match status" value="1"/>
</dbReference>
<dbReference type="InterPro" id="IPR008636">
    <property type="entry name" value="Hook_C"/>
</dbReference>
<evidence type="ECO:0000256" key="5">
    <source>
        <dbReference type="ARBA" id="ARBA00023054"/>
    </source>
</evidence>
<organism evidence="10 11">
    <name type="scientific">Gigaspora margarita</name>
    <dbReference type="NCBI Taxonomy" id="4874"/>
    <lineage>
        <taxon>Eukaryota</taxon>
        <taxon>Fungi</taxon>
        <taxon>Fungi incertae sedis</taxon>
        <taxon>Mucoromycota</taxon>
        <taxon>Glomeromycotina</taxon>
        <taxon>Glomeromycetes</taxon>
        <taxon>Diversisporales</taxon>
        <taxon>Gigasporaceae</taxon>
        <taxon>Gigaspora</taxon>
    </lineage>
</organism>
<evidence type="ECO:0000313" key="11">
    <source>
        <dbReference type="Proteomes" id="UP000789901"/>
    </source>
</evidence>
<dbReference type="InterPro" id="IPR001715">
    <property type="entry name" value="CH_dom"/>
</dbReference>
<dbReference type="InterPro" id="IPR043936">
    <property type="entry name" value="HOOK_N"/>
</dbReference>
<keyword evidence="6" id="KW-0206">Cytoskeleton</keyword>
<dbReference type="PANTHER" id="PTHR18947">
    <property type="entry name" value="HOOK PROTEINS"/>
    <property type="match status" value="1"/>
</dbReference>
<dbReference type="Gene3D" id="1.10.418.10">
    <property type="entry name" value="Calponin-like domain"/>
    <property type="match status" value="1"/>
</dbReference>
<reference evidence="10 11" key="1">
    <citation type="submission" date="2021-06" db="EMBL/GenBank/DDBJ databases">
        <authorList>
            <person name="Kallberg Y."/>
            <person name="Tangrot J."/>
            <person name="Rosling A."/>
        </authorList>
    </citation>
    <scope>NUCLEOTIDE SEQUENCE [LARGE SCALE GENOMIC DNA]</scope>
    <source>
        <strain evidence="10 11">120-4 pot B 10/14</strain>
    </source>
</reference>
<dbReference type="SUPFAM" id="SSF116907">
    <property type="entry name" value="Hook domain"/>
    <property type="match status" value="1"/>
</dbReference>
<evidence type="ECO:0000256" key="4">
    <source>
        <dbReference type="ARBA" id="ARBA00022701"/>
    </source>
</evidence>
<dbReference type="PROSITE" id="PS50021">
    <property type="entry name" value="CH"/>
    <property type="match status" value="1"/>
</dbReference>
<comment type="caution">
    <text evidence="10">The sequence shown here is derived from an EMBL/GenBank/DDBJ whole genome shotgun (WGS) entry which is preliminary data.</text>
</comment>
<dbReference type="InterPro" id="IPR036872">
    <property type="entry name" value="CH_dom_sf"/>
</dbReference>
<feature type="region of interest" description="Disordered" evidence="8">
    <location>
        <begin position="515"/>
        <end position="538"/>
    </location>
</feature>
<evidence type="ECO:0000259" key="9">
    <source>
        <dbReference type="PROSITE" id="PS50021"/>
    </source>
</evidence>